<evidence type="ECO:0000313" key="2">
    <source>
        <dbReference type="EMBL" id="KIW94940.1"/>
    </source>
</evidence>
<sequence>MGHVSGRFDPFVSETPIKPALRSNATPNPPNTFDRIYSTYRFRSPQLEMPRENIGDISAKDFADDEVALTNAYDGRLLSGPLLDIFVGPEGRRWSLHQNLLIHHARFFDESYTVNGEHKRINDGKLELRDEDPGAFELLVKWLYQGKIDDVSWMPKDVKWDYAFTCQKLYLLCDTIGLQELKNQAIDQFRRGCHEAGLVPGPEEMKPIYEKTPPSSPFRKLVSKIAARQIMDPGSEKDATSYRECFASTPDFAVDVINAIKEGSGGSLFDDPTEGNGCRYHEHEDGESCHKTVRFKDSS</sequence>
<dbReference type="CDD" id="cd18186">
    <property type="entry name" value="BTB_POZ_ZBTB_KLHL-like"/>
    <property type="match status" value="1"/>
</dbReference>
<name>A0A0D2HVM5_CLAB1</name>
<evidence type="ECO:0000259" key="1">
    <source>
        <dbReference type="PROSITE" id="PS50097"/>
    </source>
</evidence>
<dbReference type="Proteomes" id="UP000053789">
    <property type="component" value="Unassembled WGS sequence"/>
</dbReference>
<dbReference type="SUPFAM" id="SSF54695">
    <property type="entry name" value="POZ domain"/>
    <property type="match status" value="1"/>
</dbReference>
<keyword evidence="3" id="KW-1185">Reference proteome</keyword>
<dbReference type="InterPro" id="IPR011333">
    <property type="entry name" value="SKP1/BTB/POZ_sf"/>
</dbReference>
<dbReference type="GeneID" id="27697848"/>
<feature type="domain" description="BTB" evidence="1">
    <location>
        <begin position="83"/>
        <end position="152"/>
    </location>
</feature>
<dbReference type="EMBL" id="KN846985">
    <property type="protein sequence ID" value="KIW94940.1"/>
    <property type="molecule type" value="Genomic_DNA"/>
</dbReference>
<accession>A0A0D2HVM5</accession>
<evidence type="ECO:0000313" key="3">
    <source>
        <dbReference type="Proteomes" id="UP000053789"/>
    </source>
</evidence>
<dbReference type="PANTHER" id="PTHR47843:SF2">
    <property type="entry name" value="BTB DOMAIN-CONTAINING PROTEIN"/>
    <property type="match status" value="1"/>
</dbReference>
<proteinExistence type="predicted"/>
<dbReference type="VEuPathDB" id="FungiDB:Z519_04920"/>
<protein>
    <recommendedName>
        <fullName evidence="1">BTB domain-containing protein</fullName>
    </recommendedName>
</protein>
<gene>
    <name evidence="2" type="ORF">Z519_04920</name>
</gene>
<dbReference type="HOGENOM" id="CLU_068279_4_0_1"/>
<reference evidence="2" key="1">
    <citation type="submission" date="2015-01" db="EMBL/GenBank/DDBJ databases">
        <title>The Genome Sequence of Cladophialophora bantiana CBS 173.52.</title>
        <authorList>
            <consortium name="The Broad Institute Genomics Platform"/>
            <person name="Cuomo C."/>
            <person name="de Hoog S."/>
            <person name="Gorbushina A."/>
            <person name="Stielow B."/>
            <person name="Teixiera M."/>
            <person name="Abouelleil A."/>
            <person name="Chapman S.B."/>
            <person name="Priest M."/>
            <person name="Young S.K."/>
            <person name="Wortman J."/>
            <person name="Nusbaum C."/>
            <person name="Birren B."/>
        </authorList>
    </citation>
    <scope>NUCLEOTIDE SEQUENCE [LARGE SCALE GENOMIC DNA]</scope>
    <source>
        <strain evidence="2">CBS 173.52</strain>
    </source>
</reference>
<organism evidence="2 3">
    <name type="scientific">Cladophialophora bantiana (strain ATCC 10958 / CBS 173.52 / CDC B-1940 / NIH 8579)</name>
    <name type="common">Xylohypha bantiana</name>
    <dbReference type="NCBI Taxonomy" id="1442370"/>
    <lineage>
        <taxon>Eukaryota</taxon>
        <taxon>Fungi</taxon>
        <taxon>Dikarya</taxon>
        <taxon>Ascomycota</taxon>
        <taxon>Pezizomycotina</taxon>
        <taxon>Eurotiomycetes</taxon>
        <taxon>Chaetothyriomycetidae</taxon>
        <taxon>Chaetothyriales</taxon>
        <taxon>Herpotrichiellaceae</taxon>
        <taxon>Cladophialophora</taxon>
    </lineage>
</organism>
<dbReference type="InterPro" id="IPR000210">
    <property type="entry name" value="BTB/POZ_dom"/>
</dbReference>
<dbReference type="PROSITE" id="PS50097">
    <property type="entry name" value="BTB"/>
    <property type="match status" value="1"/>
</dbReference>
<dbReference type="RefSeq" id="XP_016621609.1">
    <property type="nucleotide sequence ID" value="XM_016762662.1"/>
</dbReference>
<dbReference type="OrthoDB" id="194443at2759"/>
<dbReference type="AlphaFoldDB" id="A0A0D2HVM5"/>
<dbReference type="Pfam" id="PF00651">
    <property type="entry name" value="BTB"/>
    <property type="match status" value="1"/>
</dbReference>
<dbReference type="PANTHER" id="PTHR47843">
    <property type="entry name" value="BTB DOMAIN-CONTAINING PROTEIN-RELATED"/>
    <property type="match status" value="1"/>
</dbReference>
<dbReference type="Gene3D" id="3.30.710.10">
    <property type="entry name" value="Potassium Channel Kv1.1, Chain A"/>
    <property type="match status" value="1"/>
</dbReference>